<dbReference type="InterPro" id="IPR008476">
    <property type="entry name" value="PBDC1_metazoa/fungi"/>
</dbReference>
<dbReference type="Proteomes" id="UP001360560">
    <property type="component" value="Unassembled WGS sequence"/>
</dbReference>
<evidence type="ECO:0000256" key="2">
    <source>
        <dbReference type="ARBA" id="ARBA00022490"/>
    </source>
</evidence>
<dbReference type="Pfam" id="PF04669">
    <property type="entry name" value="PBDC1"/>
    <property type="match status" value="1"/>
</dbReference>
<reference evidence="6 7" key="1">
    <citation type="journal article" date="2023" name="Elife">
        <title>Identification of key yeast species and microbe-microbe interactions impacting larval growth of Drosophila in the wild.</title>
        <authorList>
            <person name="Mure A."/>
            <person name="Sugiura Y."/>
            <person name="Maeda R."/>
            <person name="Honda K."/>
            <person name="Sakurai N."/>
            <person name="Takahashi Y."/>
            <person name="Watada M."/>
            <person name="Katoh T."/>
            <person name="Gotoh A."/>
            <person name="Gotoh Y."/>
            <person name="Taniguchi I."/>
            <person name="Nakamura K."/>
            <person name="Hayashi T."/>
            <person name="Katayama T."/>
            <person name="Uemura T."/>
            <person name="Hattori Y."/>
        </authorList>
    </citation>
    <scope>NUCLEOTIDE SEQUENCE [LARGE SCALE GENOMIC DNA]</scope>
    <source>
        <strain evidence="6 7">SC-9</strain>
    </source>
</reference>
<evidence type="ECO:0000256" key="4">
    <source>
        <dbReference type="ARBA" id="ARBA00069779"/>
    </source>
</evidence>
<proteinExistence type="inferred from homology"/>
<feature type="domain" description="Polysaccharide biosynthesis" evidence="5">
    <location>
        <begin position="17"/>
        <end position="144"/>
    </location>
</feature>
<dbReference type="PANTHER" id="PTHR13410:SF9">
    <property type="entry name" value="PROTEIN PBDC1"/>
    <property type="match status" value="1"/>
</dbReference>
<sequence length="147" mass="17424">MSLSNFDAENADNLEDIEKQFAVKAVQQAEVYWNLITKIPGSKLKLTKYDEELYEDLVTDFPEFKDAVYISNIDENELKNHKNKERWRKFCKKWETKIDDYNFGTLLRTSPKNEYDQDGTIFALRLQFYAFEISRNKMGLNDWAVGK</sequence>
<comment type="subcellular location">
    <subcellularLocation>
        <location evidence="1">Cytoplasm</location>
    </subcellularLocation>
</comment>
<dbReference type="FunFam" id="1.10.3560.10:FF:000001">
    <property type="entry name" value="Protein PBDC1 homolog"/>
    <property type="match status" value="1"/>
</dbReference>
<evidence type="ECO:0000313" key="6">
    <source>
        <dbReference type="EMBL" id="GMM38848.1"/>
    </source>
</evidence>
<comment type="similarity">
    <text evidence="3">Belongs to the PBDC1 family.</text>
</comment>
<keyword evidence="2" id="KW-0963">Cytoplasm</keyword>
<gene>
    <name evidence="6" type="ORF">DASC09_061870</name>
</gene>
<dbReference type="InterPro" id="IPR021148">
    <property type="entry name" value="Polysacc_synth_dom"/>
</dbReference>
<name>A0AAV5QXL3_9ASCO</name>
<dbReference type="RefSeq" id="XP_064855843.1">
    <property type="nucleotide sequence ID" value="XM_064999771.1"/>
</dbReference>
<dbReference type="PANTHER" id="PTHR13410">
    <property type="entry name" value="PROTEIN PBDC1"/>
    <property type="match status" value="1"/>
</dbReference>
<dbReference type="EMBL" id="BTFZ01000020">
    <property type="protein sequence ID" value="GMM38848.1"/>
    <property type="molecule type" value="Genomic_DNA"/>
</dbReference>
<dbReference type="AlphaFoldDB" id="A0AAV5QXL3"/>
<dbReference type="GO" id="GO:0005737">
    <property type="term" value="C:cytoplasm"/>
    <property type="evidence" value="ECO:0007669"/>
    <property type="project" value="UniProtKB-SubCell"/>
</dbReference>
<dbReference type="InterPro" id="IPR023139">
    <property type="entry name" value="PBDC1-like_dom_sf"/>
</dbReference>
<evidence type="ECO:0000256" key="3">
    <source>
        <dbReference type="ARBA" id="ARBA00061201"/>
    </source>
</evidence>
<comment type="caution">
    <text evidence="6">The sequence shown here is derived from an EMBL/GenBank/DDBJ whole genome shotgun (WGS) entry which is preliminary data.</text>
</comment>
<protein>
    <recommendedName>
        <fullName evidence="4">Protein PBDC1 homolog</fullName>
    </recommendedName>
</protein>
<evidence type="ECO:0000259" key="5">
    <source>
        <dbReference type="Pfam" id="PF04669"/>
    </source>
</evidence>
<evidence type="ECO:0000256" key="1">
    <source>
        <dbReference type="ARBA" id="ARBA00004496"/>
    </source>
</evidence>
<organism evidence="6 7">
    <name type="scientific">Saccharomycopsis crataegensis</name>
    <dbReference type="NCBI Taxonomy" id="43959"/>
    <lineage>
        <taxon>Eukaryota</taxon>
        <taxon>Fungi</taxon>
        <taxon>Dikarya</taxon>
        <taxon>Ascomycota</taxon>
        <taxon>Saccharomycotina</taxon>
        <taxon>Saccharomycetes</taxon>
        <taxon>Saccharomycopsidaceae</taxon>
        <taxon>Saccharomycopsis</taxon>
    </lineage>
</organism>
<dbReference type="Gene3D" id="1.10.3560.10">
    <property type="entry name" value="yst0336 like domain"/>
    <property type="match status" value="1"/>
</dbReference>
<evidence type="ECO:0000313" key="7">
    <source>
        <dbReference type="Proteomes" id="UP001360560"/>
    </source>
</evidence>
<keyword evidence="7" id="KW-1185">Reference proteome</keyword>
<accession>A0AAV5QXL3</accession>
<dbReference type="GeneID" id="90076836"/>